<proteinExistence type="predicted"/>
<sequence>MNASPQEPFKSKLFFCWLALFTGAIGGHWIYAGKKRFWIYMVTFPLSAFAGWVDTMRYGLMKDEQFNQLMNPEYPSDTKQTTGPVVIAVGLGLAFGMTGLMATLAMVFQWYFSGIVS</sequence>
<accession>A0AA86J011</accession>
<dbReference type="KEGG" id="lto:RGQ30_08440"/>
<evidence type="ECO:0000256" key="1">
    <source>
        <dbReference type="SAM" id="Phobius"/>
    </source>
</evidence>
<dbReference type="Proteomes" id="UP001329151">
    <property type="component" value="Chromosome"/>
</dbReference>
<feature type="transmembrane region" description="Helical" evidence="1">
    <location>
        <begin position="85"/>
        <end position="112"/>
    </location>
</feature>
<keyword evidence="1" id="KW-0812">Transmembrane</keyword>
<evidence type="ECO:0000313" key="3">
    <source>
        <dbReference type="Proteomes" id="UP001329151"/>
    </source>
</evidence>
<gene>
    <name evidence="2" type="ORF">RGQ30_08440</name>
</gene>
<keyword evidence="1" id="KW-0472">Membrane</keyword>
<name>A0AA86J011_9BURK</name>
<dbReference type="EMBL" id="AP028947">
    <property type="protein sequence ID" value="BET25343.1"/>
    <property type="molecule type" value="Genomic_DNA"/>
</dbReference>
<evidence type="ECO:0008006" key="4">
    <source>
        <dbReference type="Google" id="ProtNLM"/>
    </source>
</evidence>
<organism evidence="2 3">
    <name type="scientific">Limnobacter thiooxidans</name>
    <dbReference type="NCBI Taxonomy" id="131080"/>
    <lineage>
        <taxon>Bacteria</taxon>
        <taxon>Pseudomonadati</taxon>
        <taxon>Pseudomonadota</taxon>
        <taxon>Betaproteobacteria</taxon>
        <taxon>Burkholderiales</taxon>
        <taxon>Burkholderiaceae</taxon>
        <taxon>Limnobacter</taxon>
    </lineage>
</organism>
<reference evidence="2 3" key="1">
    <citation type="submission" date="2023-10" db="EMBL/GenBank/DDBJ databases">
        <title>Complete Genome Sequence of Limnobacter thiooxidans CS-K2T, Isolated from freshwater lake sediments in Bavaria, Germany.</title>
        <authorList>
            <person name="Naruki M."/>
            <person name="Watanabe A."/>
            <person name="Warashina T."/>
            <person name="Morita T."/>
            <person name="Arakawa K."/>
        </authorList>
    </citation>
    <scope>NUCLEOTIDE SEQUENCE [LARGE SCALE GENOMIC DNA]</scope>
    <source>
        <strain evidence="2 3">CS-K2</strain>
    </source>
</reference>
<feature type="transmembrane region" description="Helical" evidence="1">
    <location>
        <begin position="37"/>
        <end position="53"/>
    </location>
</feature>
<keyword evidence="3" id="KW-1185">Reference proteome</keyword>
<feature type="transmembrane region" description="Helical" evidence="1">
    <location>
        <begin position="12"/>
        <end position="31"/>
    </location>
</feature>
<dbReference type="AlphaFoldDB" id="A0AA86J011"/>
<protein>
    <recommendedName>
        <fullName evidence="4">TM2 domain-containing protein</fullName>
    </recommendedName>
</protein>
<evidence type="ECO:0000313" key="2">
    <source>
        <dbReference type="EMBL" id="BET25343.1"/>
    </source>
</evidence>
<keyword evidence="1" id="KW-1133">Transmembrane helix</keyword>
<dbReference type="RefSeq" id="WP_130558168.1">
    <property type="nucleotide sequence ID" value="NZ_AP028947.1"/>
</dbReference>